<sequence length="269" mass="30093">MTSIDHEILGSEEWNKPWDLMERCSEFGINKGGFISRLVLLSSDISSKSSVLQSLTGITFTTPRAISVYFNTEILLRRTDDEGHVNVSIIPNPGPVSEKFKSELSAFKFSMAEKELGADGLSDIHSRAVDFLKRSVTDSQQYPHRIWGWLVVGNLYSPHVLRIELFGRNRPNLSIFDFNLDLDENLRSSIFPEGLDIKSTLSYRYLANQSAILLMVVEGQKDSEIEHASRTALEVDPQQTRTIGAIKGRVGLGLGAQRLLANRDILLQG</sequence>
<organism evidence="1 2">
    <name type="scientific">Arthrobotrys conoides</name>
    <dbReference type="NCBI Taxonomy" id="74498"/>
    <lineage>
        <taxon>Eukaryota</taxon>
        <taxon>Fungi</taxon>
        <taxon>Dikarya</taxon>
        <taxon>Ascomycota</taxon>
        <taxon>Pezizomycotina</taxon>
        <taxon>Orbiliomycetes</taxon>
        <taxon>Orbiliales</taxon>
        <taxon>Orbiliaceae</taxon>
        <taxon>Arthrobotrys</taxon>
    </lineage>
</organism>
<comment type="caution">
    <text evidence="1">The sequence shown here is derived from an EMBL/GenBank/DDBJ whole genome shotgun (WGS) entry which is preliminary data.</text>
</comment>
<evidence type="ECO:0000313" key="2">
    <source>
        <dbReference type="Proteomes" id="UP001307849"/>
    </source>
</evidence>
<dbReference type="InterPro" id="IPR027417">
    <property type="entry name" value="P-loop_NTPase"/>
</dbReference>
<gene>
    <name evidence="1" type="ORF">TWF506_010767</name>
</gene>
<dbReference type="Proteomes" id="UP001307849">
    <property type="component" value="Unassembled WGS sequence"/>
</dbReference>
<keyword evidence="2" id="KW-1185">Reference proteome</keyword>
<dbReference type="Gene3D" id="3.40.50.300">
    <property type="entry name" value="P-loop containing nucleotide triphosphate hydrolases"/>
    <property type="match status" value="1"/>
</dbReference>
<reference evidence="1 2" key="1">
    <citation type="submission" date="2019-10" db="EMBL/GenBank/DDBJ databases">
        <authorList>
            <person name="Palmer J.M."/>
        </authorList>
    </citation>
    <scope>NUCLEOTIDE SEQUENCE [LARGE SCALE GENOMIC DNA]</scope>
    <source>
        <strain evidence="1 2">TWF506</strain>
    </source>
</reference>
<protein>
    <submittedName>
        <fullName evidence="1">Uncharacterized protein</fullName>
    </submittedName>
</protein>
<dbReference type="EMBL" id="JAVHJM010000008">
    <property type="protein sequence ID" value="KAK6508688.1"/>
    <property type="molecule type" value="Genomic_DNA"/>
</dbReference>
<dbReference type="AlphaFoldDB" id="A0AAN8N6X6"/>
<evidence type="ECO:0000313" key="1">
    <source>
        <dbReference type="EMBL" id="KAK6508688.1"/>
    </source>
</evidence>
<name>A0AAN8N6X6_9PEZI</name>
<proteinExistence type="predicted"/>
<accession>A0AAN8N6X6</accession>